<evidence type="ECO:0000256" key="6">
    <source>
        <dbReference type="ARBA" id="ARBA00022970"/>
    </source>
</evidence>
<keyword evidence="5 9" id="KW-0812">Transmembrane</keyword>
<evidence type="ECO:0000256" key="5">
    <source>
        <dbReference type="ARBA" id="ARBA00022692"/>
    </source>
</evidence>
<keyword evidence="8 9" id="KW-0472">Membrane</keyword>
<evidence type="ECO:0000313" key="12">
    <source>
        <dbReference type="Proteomes" id="UP000663791"/>
    </source>
</evidence>
<reference evidence="11" key="1">
    <citation type="submission" date="2021-01" db="EMBL/GenBank/DDBJ databases">
        <title>Novel species in genus Nocardioides.</title>
        <authorList>
            <person name="Zhang G."/>
        </authorList>
    </citation>
    <scope>NUCLEOTIDE SEQUENCE</scope>
    <source>
        <strain evidence="11">Zg-536</strain>
    </source>
</reference>
<evidence type="ECO:0000256" key="3">
    <source>
        <dbReference type="ARBA" id="ARBA00022448"/>
    </source>
</evidence>
<accession>A0A938Y941</accession>
<feature type="transmembrane region" description="Helical" evidence="9">
    <location>
        <begin position="15"/>
        <end position="39"/>
    </location>
</feature>
<name>A0A938Y941_9ACTN</name>
<keyword evidence="12" id="KW-1185">Reference proteome</keyword>
<sequence>MDDVYSNFDLVLKAFWLTIQLAVLSGMVSMVLGTLLAAMRVGPVRVLQIAASTYVTLVRNTPLLLVCVFIFFAAPNLGLLVGTPFLVKGVIAVSFYTSAFVAEALRSGINAVSLGQAEAARAIGMTFGQNMRFVVLPQAFRAAVPPLASTLIAMTKNTSVVAVFGLLEATARMRYFVNRNGDDTLAIFAVFAIGYIVLVELISLVAVTFERRWRVAR</sequence>
<evidence type="ECO:0000256" key="4">
    <source>
        <dbReference type="ARBA" id="ARBA00022475"/>
    </source>
</evidence>
<evidence type="ECO:0000256" key="7">
    <source>
        <dbReference type="ARBA" id="ARBA00022989"/>
    </source>
</evidence>
<dbReference type="EMBL" id="JAERTX010000017">
    <property type="protein sequence ID" value="MBM9461452.1"/>
    <property type="molecule type" value="Genomic_DNA"/>
</dbReference>
<dbReference type="SUPFAM" id="SSF161098">
    <property type="entry name" value="MetI-like"/>
    <property type="match status" value="1"/>
</dbReference>
<dbReference type="GO" id="GO:0043190">
    <property type="term" value="C:ATP-binding cassette (ABC) transporter complex"/>
    <property type="evidence" value="ECO:0007669"/>
    <property type="project" value="InterPro"/>
</dbReference>
<dbReference type="GO" id="GO:0006865">
    <property type="term" value="P:amino acid transport"/>
    <property type="evidence" value="ECO:0007669"/>
    <property type="project" value="UniProtKB-KW"/>
</dbReference>
<gene>
    <name evidence="11" type="ORF">JK386_16230</name>
</gene>
<dbReference type="RefSeq" id="WP_205292770.1">
    <property type="nucleotide sequence ID" value="NZ_CP074406.1"/>
</dbReference>
<dbReference type="Pfam" id="PF00528">
    <property type="entry name" value="BPD_transp_1"/>
    <property type="match status" value="1"/>
</dbReference>
<comment type="similarity">
    <text evidence="2">Belongs to the binding-protein-dependent transport system permease family. HisMQ subfamily.</text>
</comment>
<evidence type="ECO:0000256" key="2">
    <source>
        <dbReference type="ARBA" id="ARBA00010072"/>
    </source>
</evidence>
<evidence type="ECO:0000259" key="10">
    <source>
        <dbReference type="PROSITE" id="PS50928"/>
    </source>
</evidence>
<keyword evidence="3 9" id="KW-0813">Transport</keyword>
<dbReference type="Gene3D" id="1.10.3720.10">
    <property type="entry name" value="MetI-like"/>
    <property type="match status" value="1"/>
</dbReference>
<dbReference type="AlphaFoldDB" id="A0A938Y941"/>
<dbReference type="InterPro" id="IPR043429">
    <property type="entry name" value="ArtM/GltK/GlnP/TcyL/YhdX-like"/>
</dbReference>
<dbReference type="NCBIfam" id="TIGR01726">
    <property type="entry name" value="HEQRo_perm_3TM"/>
    <property type="match status" value="1"/>
</dbReference>
<keyword evidence="7 9" id="KW-1133">Transmembrane helix</keyword>
<comment type="caution">
    <text evidence="11">The sequence shown here is derived from an EMBL/GenBank/DDBJ whole genome shotgun (WGS) entry which is preliminary data.</text>
</comment>
<protein>
    <submittedName>
        <fullName evidence="11">Amino acid ABC transporter permease</fullName>
    </submittedName>
</protein>
<dbReference type="InterPro" id="IPR000515">
    <property type="entry name" value="MetI-like"/>
</dbReference>
<dbReference type="InterPro" id="IPR035906">
    <property type="entry name" value="MetI-like_sf"/>
</dbReference>
<keyword evidence="6" id="KW-0029">Amino-acid transport</keyword>
<dbReference type="PROSITE" id="PS50928">
    <property type="entry name" value="ABC_TM1"/>
    <property type="match status" value="1"/>
</dbReference>
<proteinExistence type="inferred from homology"/>
<evidence type="ECO:0000256" key="8">
    <source>
        <dbReference type="ARBA" id="ARBA00023136"/>
    </source>
</evidence>
<organism evidence="11 12">
    <name type="scientific">Nocardioides faecalis</name>
    <dbReference type="NCBI Taxonomy" id="2803858"/>
    <lineage>
        <taxon>Bacteria</taxon>
        <taxon>Bacillati</taxon>
        <taxon>Actinomycetota</taxon>
        <taxon>Actinomycetes</taxon>
        <taxon>Propionibacteriales</taxon>
        <taxon>Nocardioidaceae</taxon>
        <taxon>Nocardioides</taxon>
    </lineage>
</organism>
<dbReference type="PANTHER" id="PTHR30614">
    <property type="entry name" value="MEMBRANE COMPONENT OF AMINO ACID ABC TRANSPORTER"/>
    <property type="match status" value="1"/>
</dbReference>
<feature type="transmembrane region" description="Helical" evidence="9">
    <location>
        <begin position="187"/>
        <end position="209"/>
    </location>
</feature>
<dbReference type="CDD" id="cd06261">
    <property type="entry name" value="TM_PBP2"/>
    <property type="match status" value="1"/>
</dbReference>
<dbReference type="InterPro" id="IPR010065">
    <property type="entry name" value="AA_ABC_transptr_permease_3TM"/>
</dbReference>
<keyword evidence="4" id="KW-1003">Cell membrane</keyword>
<evidence type="ECO:0000256" key="9">
    <source>
        <dbReference type="RuleBase" id="RU363032"/>
    </source>
</evidence>
<dbReference type="Proteomes" id="UP000663791">
    <property type="component" value="Unassembled WGS sequence"/>
</dbReference>
<dbReference type="GO" id="GO:0022857">
    <property type="term" value="F:transmembrane transporter activity"/>
    <property type="evidence" value="ECO:0007669"/>
    <property type="project" value="InterPro"/>
</dbReference>
<feature type="domain" description="ABC transmembrane type-1" evidence="10">
    <location>
        <begin position="15"/>
        <end position="206"/>
    </location>
</feature>
<comment type="subcellular location">
    <subcellularLocation>
        <location evidence="1 9">Cell membrane</location>
        <topology evidence="1 9">Multi-pass membrane protein</topology>
    </subcellularLocation>
</comment>
<dbReference type="PANTHER" id="PTHR30614:SF37">
    <property type="entry name" value="AMINO-ACID ABC TRANSPORTER PERMEASE PROTEIN YHDX-RELATED"/>
    <property type="match status" value="1"/>
</dbReference>
<evidence type="ECO:0000313" key="11">
    <source>
        <dbReference type="EMBL" id="MBM9461452.1"/>
    </source>
</evidence>
<evidence type="ECO:0000256" key="1">
    <source>
        <dbReference type="ARBA" id="ARBA00004651"/>
    </source>
</evidence>